<organism evidence="1 2">
    <name type="scientific">Batillaria attramentaria</name>
    <dbReference type="NCBI Taxonomy" id="370345"/>
    <lineage>
        <taxon>Eukaryota</taxon>
        <taxon>Metazoa</taxon>
        <taxon>Spiralia</taxon>
        <taxon>Lophotrochozoa</taxon>
        <taxon>Mollusca</taxon>
        <taxon>Gastropoda</taxon>
        <taxon>Caenogastropoda</taxon>
        <taxon>Sorbeoconcha</taxon>
        <taxon>Cerithioidea</taxon>
        <taxon>Batillariidae</taxon>
        <taxon>Batillaria</taxon>
    </lineage>
</organism>
<dbReference type="AlphaFoldDB" id="A0ABD0J5T2"/>
<protein>
    <submittedName>
        <fullName evidence="1">Uncharacterized protein</fullName>
    </submittedName>
</protein>
<keyword evidence="2" id="KW-1185">Reference proteome</keyword>
<name>A0ABD0J5T2_9CAEN</name>
<gene>
    <name evidence="1" type="ORF">BaRGS_00038778</name>
</gene>
<dbReference type="EMBL" id="JACVVK020000642">
    <property type="protein sequence ID" value="KAK7461190.1"/>
    <property type="molecule type" value="Genomic_DNA"/>
</dbReference>
<feature type="non-terminal residue" evidence="1">
    <location>
        <position position="50"/>
    </location>
</feature>
<comment type="caution">
    <text evidence="1">The sequence shown here is derived from an EMBL/GenBank/DDBJ whole genome shotgun (WGS) entry which is preliminary data.</text>
</comment>
<proteinExistence type="predicted"/>
<evidence type="ECO:0000313" key="2">
    <source>
        <dbReference type="Proteomes" id="UP001519460"/>
    </source>
</evidence>
<reference evidence="1 2" key="1">
    <citation type="journal article" date="2023" name="Sci. Data">
        <title>Genome assembly of the Korean intertidal mud-creeper Batillaria attramentaria.</title>
        <authorList>
            <person name="Patra A.K."/>
            <person name="Ho P.T."/>
            <person name="Jun S."/>
            <person name="Lee S.J."/>
            <person name="Kim Y."/>
            <person name="Won Y.J."/>
        </authorList>
    </citation>
    <scope>NUCLEOTIDE SEQUENCE [LARGE SCALE GENOMIC DNA]</scope>
    <source>
        <strain evidence="1">Wonlab-2016</strain>
    </source>
</reference>
<sequence length="50" mass="5858">MFIQTCCWPFFPQFLNAELKLYPAVISSCKTRHSIVRYNVVLSRFDAMGK</sequence>
<evidence type="ECO:0000313" key="1">
    <source>
        <dbReference type="EMBL" id="KAK7461190.1"/>
    </source>
</evidence>
<accession>A0ABD0J5T2</accession>
<dbReference type="Proteomes" id="UP001519460">
    <property type="component" value="Unassembled WGS sequence"/>
</dbReference>